<evidence type="ECO:0000313" key="1">
    <source>
        <dbReference type="EMBL" id="ADX97808.1"/>
    </source>
</evidence>
<dbReference type="AlphaFoldDB" id="F0QQN8"/>
<name>F0QQN8_MYCSL</name>
<accession>F0QQN8</accession>
<dbReference type="Proteomes" id="UP000007484">
    <property type="component" value="Chromosome"/>
</dbReference>
<protein>
    <submittedName>
        <fullName evidence="1">Uncharacterized protein</fullName>
    </submittedName>
</protein>
<sequence length="208" mass="23891">MIGSKLLPLLFGGAITVGGVGAGINWFLGENVSKLTQKPKQVDYRNRPKSIQEITNLVGENSSKQEPINTVNESDLDWEYILFYGNEQKKCEFGGKDKERWAPKLGTECTTDWLRTKKSQGKKNDNPNSKTDLTIRRKNDFVYGDITNLEGEVPLNWINYFLDDFKNKEKIELDFVAADCTEVKEQIESSQWKEWKCFVRLPDSKLNN</sequence>
<organism evidence="1 2">
    <name type="scientific">Mycoplasma suis (strain Illinois)</name>
    <dbReference type="NCBI Taxonomy" id="768700"/>
    <lineage>
        <taxon>Bacteria</taxon>
        <taxon>Bacillati</taxon>
        <taxon>Mycoplasmatota</taxon>
        <taxon>Mollicutes</taxon>
        <taxon>Mycoplasmataceae</taxon>
        <taxon>Mycoplasma</taxon>
    </lineage>
</organism>
<keyword evidence="2" id="KW-1185">Reference proteome</keyword>
<evidence type="ECO:0000313" key="2">
    <source>
        <dbReference type="Proteomes" id="UP000007484"/>
    </source>
</evidence>
<gene>
    <name evidence="1" type="ordered locus">MSU_0264</name>
</gene>
<dbReference type="HOGENOM" id="CLU_1359163_0_0_14"/>
<dbReference type="KEGG" id="mss:MSU_0264"/>
<dbReference type="STRING" id="768700.MSU_0264"/>
<proteinExistence type="predicted"/>
<dbReference type="EMBL" id="CP002525">
    <property type="protein sequence ID" value="ADX97808.1"/>
    <property type="molecule type" value="Genomic_DNA"/>
</dbReference>
<reference evidence="1 2" key="1">
    <citation type="journal article" date="2011" name="J. Bacteriol.">
        <title>Complete genome sequences of two hemotropic Mycoplasmas, Mycoplasma haemofelis strain Ohio2 and Mycoplasma suis strain Illinois.</title>
        <authorList>
            <person name="Messick J.B."/>
            <person name="Santos A.P."/>
            <person name="Guimaraes A.M."/>
        </authorList>
    </citation>
    <scope>NUCLEOTIDE SEQUENCE [LARGE SCALE GENOMIC DNA]</scope>
    <source>
        <strain evidence="1 2">Illinois</strain>
    </source>
</reference>
<dbReference type="RefSeq" id="WP_013608919.1">
    <property type="nucleotide sequence ID" value="NC_015155.1"/>
</dbReference>